<dbReference type="Proteomes" id="UP000479710">
    <property type="component" value="Unassembled WGS sequence"/>
</dbReference>
<gene>
    <name evidence="2" type="ORF">E2562_013869</name>
</gene>
<reference evidence="2 3" key="1">
    <citation type="submission" date="2019-11" db="EMBL/GenBank/DDBJ databases">
        <title>Whole genome sequence of Oryza granulata.</title>
        <authorList>
            <person name="Li W."/>
        </authorList>
    </citation>
    <scope>NUCLEOTIDE SEQUENCE [LARGE SCALE GENOMIC DNA]</scope>
    <source>
        <strain evidence="3">cv. Menghai</strain>
        <tissue evidence="2">Leaf</tissue>
    </source>
</reference>
<sequence length="74" mass="8412">MLLRFMAANHMYKVPMLRQDEGTTILKHWTTRVEDENFQPVAPQVDDPMDHDEEGTAENSPPKRDGGQGTDDIS</sequence>
<evidence type="ECO:0000313" key="3">
    <source>
        <dbReference type="Proteomes" id="UP000479710"/>
    </source>
</evidence>
<proteinExistence type="predicted"/>
<feature type="region of interest" description="Disordered" evidence="1">
    <location>
        <begin position="35"/>
        <end position="74"/>
    </location>
</feature>
<accession>A0A6G1C6X7</accession>
<keyword evidence="3" id="KW-1185">Reference proteome</keyword>
<organism evidence="2 3">
    <name type="scientific">Oryza meyeriana var. granulata</name>
    <dbReference type="NCBI Taxonomy" id="110450"/>
    <lineage>
        <taxon>Eukaryota</taxon>
        <taxon>Viridiplantae</taxon>
        <taxon>Streptophyta</taxon>
        <taxon>Embryophyta</taxon>
        <taxon>Tracheophyta</taxon>
        <taxon>Spermatophyta</taxon>
        <taxon>Magnoliopsida</taxon>
        <taxon>Liliopsida</taxon>
        <taxon>Poales</taxon>
        <taxon>Poaceae</taxon>
        <taxon>BOP clade</taxon>
        <taxon>Oryzoideae</taxon>
        <taxon>Oryzeae</taxon>
        <taxon>Oryzinae</taxon>
        <taxon>Oryza</taxon>
        <taxon>Oryza meyeriana</taxon>
    </lineage>
</organism>
<name>A0A6G1C6X7_9ORYZ</name>
<feature type="compositionally biased region" description="Acidic residues" evidence="1">
    <location>
        <begin position="47"/>
        <end position="56"/>
    </location>
</feature>
<protein>
    <submittedName>
        <fullName evidence="2">Uncharacterized protein</fullName>
    </submittedName>
</protein>
<dbReference type="AlphaFoldDB" id="A0A6G1C6X7"/>
<evidence type="ECO:0000256" key="1">
    <source>
        <dbReference type="SAM" id="MobiDB-lite"/>
    </source>
</evidence>
<comment type="caution">
    <text evidence="2">The sequence shown here is derived from an EMBL/GenBank/DDBJ whole genome shotgun (WGS) entry which is preliminary data.</text>
</comment>
<evidence type="ECO:0000313" key="2">
    <source>
        <dbReference type="EMBL" id="KAF0895554.1"/>
    </source>
</evidence>
<dbReference type="EMBL" id="SPHZ02000010">
    <property type="protein sequence ID" value="KAF0895554.1"/>
    <property type="molecule type" value="Genomic_DNA"/>
</dbReference>